<sequence>MTRKDAQGYAMDLIAYNQLRDNKPKRKPADNPPAPVRLPAKPTVRPRR</sequence>
<proteinExistence type="predicted"/>
<keyword evidence="3" id="KW-1185">Reference proteome</keyword>
<reference evidence="2 3" key="1">
    <citation type="submission" date="2020-08" db="EMBL/GenBank/DDBJ databases">
        <title>Sequencing the genomes of 1000 actinobacteria strains.</title>
        <authorList>
            <person name="Klenk H.-P."/>
        </authorList>
    </citation>
    <scope>NUCLEOTIDE SEQUENCE [LARGE SCALE GENOMIC DNA]</scope>
    <source>
        <strain evidence="2 3">DSM 44936</strain>
    </source>
</reference>
<organism evidence="2 3">
    <name type="scientific">Sphaerisporangium rubeum</name>
    <dbReference type="NCBI Taxonomy" id="321317"/>
    <lineage>
        <taxon>Bacteria</taxon>
        <taxon>Bacillati</taxon>
        <taxon>Actinomycetota</taxon>
        <taxon>Actinomycetes</taxon>
        <taxon>Streptosporangiales</taxon>
        <taxon>Streptosporangiaceae</taxon>
        <taxon>Sphaerisporangium</taxon>
    </lineage>
</organism>
<dbReference type="EMBL" id="JACHIU010000001">
    <property type="protein sequence ID" value="MBB6474331.1"/>
    <property type="molecule type" value="Genomic_DNA"/>
</dbReference>
<protein>
    <submittedName>
        <fullName evidence="2">Uncharacterized protein</fullName>
    </submittedName>
</protein>
<feature type="region of interest" description="Disordered" evidence="1">
    <location>
        <begin position="17"/>
        <end position="48"/>
    </location>
</feature>
<dbReference type="RefSeq" id="WP_184982750.1">
    <property type="nucleotide sequence ID" value="NZ_BAAALO010000095.1"/>
</dbReference>
<comment type="caution">
    <text evidence="2">The sequence shown here is derived from an EMBL/GenBank/DDBJ whole genome shotgun (WGS) entry which is preliminary data.</text>
</comment>
<evidence type="ECO:0000313" key="2">
    <source>
        <dbReference type="EMBL" id="MBB6474331.1"/>
    </source>
</evidence>
<evidence type="ECO:0000313" key="3">
    <source>
        <dbReference type="Proteomes" id="UP000555564"/>
    </source>
</evidence>
<accession>A0A7X0IFR8</accession>
<gene>
    <name evidence="2" type="ORF">BJ992_003762</name>
</gene>
<dbReference type="Proteomes" id="UP000555564">
    <property type="component" value="Unassembled WGS sequence"/>
</dbReference>
<evidence type="ECO:0000256" key="1">
    <source>
        <dbReference type="SAM" id="MobiDB-lite"/>
    </source>
</evidence>
<name>A0A7X0IFR8_9ACTN</name>
<dbReference type="AlphaFoldDB" id="A0A7X0IFR8"/>